<comment type="caution">
    <text evidence="10">The sequence shown here is derived from an EMBL/GenBank/DDBJ whole genome shotgun (WGS) entry which is preliminary data.</text>
</comment>
<dbReference type="EC" id="3.1.3.15" evidence="3 8"/>
<organism evidence="10 11">
    <name type="scientific">Harryflintia acetispora</name>
    <dbReference type="NCBI Taxonomy" id="1849041"/>
    <lineage>
        <taxon>Bacteria</taxon>
        <taxon>Bacillati</taxon>
        <taxon>Bacillota</taxon>
        <taxon>Clostridia</taxon>
        <taxon>Eubacteriales</taxon>
        <taxon>Oscillospiraceae</taxon>
        <taxon>Harryflintia</taxon>
    </lineage>
</organism>
<evidence type="ECO:0000256" key="6">
    <source>
        <dbReference type="ARBA" id="ARBA00023102"/>
    </source>
</evidence>
<protein>
    <recommendedName>
        <fullName evidence="3 8">Histidinol-phosphatase</fullName>
        <shortName evidence="8">HolPase</shortName>
        <ecNumber evidence="3 8">3.1.3.15</ecNumber>
    </recommendedName>
</protein>
<dbReference type="EMBL" id="SLUK01000014">
    <property type="protein sequence ID" value="TCL41355.1"/>
    <property type="molecule type" value="Genomic_DNA"/>
</dbReference>
<dbReference type="SUPFAM" id="SSF89550">
    <property type="entry name" value="PHP domain-like"/>
    <property type="match status" value="1"/>
</dbReference>
<evidence type="ECO:0000313" key="11">
    <source>
        <dbReference type="Proteomes" id="UP000294682"/>
    </source>
</evidence>
<dbReference type="InterPro" id="IPR016195">
    <property type="entry name" value="Pol/histidinol_Pase-like"/>
</dbReference>
<feature type="domain" description="PHP" evidence="9">
    <location>
        <begin position="7"/>
        <end position="201"/>
    </location>
</feature>
<keyword evidence="4 8" id="KW-0028">Amino-acid biosynthesis</keyword>
<gene>
    <name evidence="10" type="ORF">EDD78_11460</name>
</gene>
<dbReference type="RefSeq" id="WP_159448919.1">
    <property type="nucleotide sequence ID" value="NZ_SLUK01000014.1"/>
</dbReference>
<evidence type="ECO:0000313" key="10">
    <source>
        <dbReference type="EMBL" id="TCL41355.1"/>
    </source>
</evidence>
<name>A0A9X8UI14_9FIRM</name>
<comment type="similarity">
    <text evidence="2 8">Belongs to the PHP hydrolase family. HisK subfamily.</text>
</comment>
<comment type="pathway">
    <text evidence="1 8">Amino-acid biosynthesis; L-histidine biosynthesis; L-histidine from 5-phospho-alpha-D-ribose 1-diphosphate: step 8/9.</text>
</comment>
<dbReference type="InterPro" id="IPR010140">
    <property type="entry name" value="Histidinol_P_phosphatase_HisJ"/>
</dbReference>
<dbReference type="AlphaFoldDB" id="A0A9X8UI14"/>
<dbReference type="GO" id="GO:0004401">
    <property type="term" value="F:histidinol-phosphatase activity"/>
    <property type="evidence" value="ECO:0007669"/>
    <property type="project" value="UniProtKB-UniRule"/>
</dbReference>
<dbReference type="InterPro" id="IPR004013">
    <property type="entry name" value="PHP_dom"/>
</dbReference>
<keyword evidence="5 8" id="KW-0378">Hydrolase</keyword>
<dbReference type="PANTHER" id="PTHR21039:SF0">
    <property type="entry name" value="HISTIDINOL-PHOSPHATASE"/>
    <property type="match status" value="1"/>
</dbReference>
<dbReference type="PANTHER" id="PTHR21039">
    <property type="entry name" value="HISTIDINOL PHOSPHATASE-RELATED"/>
    <property type="match status" value="1"/>
</dbReference>
<proteinExistence type="inferred from homology"/>
<evidence type="ECO:0000256" key="2">
    <source>
        <dbReference type="ARBA" id="ARBA00009152"/>
    </source>
</evidence>
<keyword evidence="11" id="KW-1185">Reference proteome</keyword>
<dbReference type="GO" id="GO:0000105">
    <property type="term" value="P:L-histidine biosynthetic process"/>
    <property type="evidence" value="ECO:0007669"/>
    <property type="project" value="UniProtKB-UniRule"/>
</dbReference>
<dbReference type="Proteomes" id="UP000294682">
    <property type="component" value="Unassembled WGS sequence"/>
</dbReference>
<dbReference type="Gene3D" id="3.20.20.140">
    <property type="entry name" value="Metal-dependent hydrolases"/>
    <property type="match status" value="1"/>
</dbReference>
<evidence type="ECO:0000256" key="4">
    <source>
        <dbReference type="ARBA" id="ARBA00022605"/>
    </source>
</evidence>
<evidence type="ECO:0000256" key="5">
    <source>
        <dbReference type="ARBA" id="ARBA00022801"/>
    </source>
</evidence>
<accession>A0A9X8UI14</accession>
<evidence type="ECO:0000256" key="1">
    <source>
        <dbReference type="ARBA" id="ARBA00004970"/>
    </source>
</evidence>
<dbReference type="NCBIfam" id="TIGR01856">
    <property type="entry name" value="hisJ_fam"/>
    <property type="match status" value="1"/>
</dbReference>
<evidence type="ECO:0000256" key="3">
    <source>
        <dbReference type="ARBA" id="ARBA00013085"/>
    </source>
</evidence>
<dbReference type="GO" id="GO:0005737">
    <property type="term" value="C:cytoplasm"/>
    <property type="evidence" value="ECO:0007669"/>
    <property type="project" value="TreeGrafter"/>
</dbReference>
<reference evidence="10 11" key="1">
    <citation type="submission" date="2019-03" db="EMBL/GenBank/DDBJ databases">
        <title>Genomic Encyclopedia of Type Strains, Phase IV (KMG-IV): sequencing the most valuable type-strain genomes for metagenomic binning, comparative biology and taxonomic classification.</title>
        <authorList>
            <person name="Goeker M."/>
        </authorList>
    </citation>
    <scope>NUCLEOTIDE SEQUENCE [LARGE SCALE GENOMIC DNA]</scope>
    <source>
        <strain evidence="10 11">DSM 100433</strain>
    </source>
</reference>
<evidence type="ECO:0000259" key="9">
    <source>
        <dbReference type="Pfam" id="PF02811"/>
    </source>
</evidence>
<evidence type="ECO:0000256" key="8">
    <source>
        <dbReference type="RuleBase" id="RU366003"/>
    </source>
</evidence>
<dbReference type="Pfam" id="PF02811">
    <property type="entry name" value="PHP"/>
    <property type="match status" value="1"/>
</dbReference>
<sequence length="273" mass="31198">MNRIIADYHMHSRISPDAHDEMRLMCQAAIDKGLKEICVTEHFEYYPKTRDKMCMDPALLDEYDEMLSICQREFEGRLVLRAGIEIGQHYYWPEHAHDILHVKHHYDYVIGSVHKPNKQGKDLGDVPYSAETLDAMCLEYIDGLYQMADKADFDCAGHLDLIKRYAAKSGFTVSLLDYKDEVAQVLRRIIERGKGLEINTSGLRQEVGLPMPSLDILKLYRELGGEILTVGSDAHFAKDIAANFDDARRLALSAGFDHLALYQERKPSFYPIA</sequence>
<comment type="catalytic activity">
    <reaction evidence="7 8">
        <text>L-histidinol phosphate + H2O = L-histidinol + phosphate</text>
        <dbReference type="Rhea" id="RHEA:14465"/>
        <dbReference type="ChEBI" id="CHEBI:15377"/>
        <dbReference type="ChEBI" id="CHEBI:43474"/>
        <dbReference type="ChEBI" id="CHEBI:57699"/>
        <dbReference type="ChEBI" id="CHEBI:57980"/>
        <dbReference type="EC" id="3.1.3.15"/>
    </reaction>
</comment>
<evidence type="ECO:0000256" key="7">
    <source>
        <dbReference type="ARBA" id="ARBA00049158"/>
    </source>
</evidence>
<keyword evidence="6 8" id="KW-0368">Histidine biosynthesis</keyword>